<comment type="caution">
    <text evidence="2">The sequence shown here is derived from an EMBL/GenBank/DDBJ whole genome shotgun (WGS) entry which is preliminary data.</text>
</comment>
<reference evidence="2 3" key="1">
    <citation type="submission" date="2023-07" db="EMBL/GenBank/DDBJ databases">
        <title>Sorghum-associated microbial communities from plants grown in Nebraska, USA.</title>
        <authorList>
            <person name="Schachtman D."/>
        </authorList>
    </citation>
    <scope>NUCLEOTIDE SEQUENCE [LARGE SCALE GENOMIC DNA]</scope>
    <source>
        <strain evidence="2 3">BE310</strain>
    </source>
</reference>
<keyword evidence="3" id="KW-1185">Reference proteome</keyword>
<keyword evidence="1" id="KW-0812">Transmembrane</keyword>
<keyword evidence="1" id="KW-0472">Membrane</keyword>
<proteinExistence type="predicted"/>
<dbReference type="EMBL" id="JAVDXQ010000001">
    <property type="protein sequence ID" value="MDR7294731.1"/>
    <property type="molecule type" value="Genomic_DNA"/>
</dbReference>
<protein>
    <submittedName>
        <fullName evidence="2">Heme exporter protein D</fullName>
    </submittedName>
</protein>
<keyword evidence="1" id="KW-1133">Transmembrane helix</keyword>
<evidence type="ECO:0000256" key="1">
    <source>
        <dbReference type="SAM" id="Phobius"/>
    </source>
</evidence>
<feature type="transmembrane region" description="Helical" evidence="1">
    <location>
        <begin position="12"/>
        <end position="30"/>
    </location>
</feature>
<dbReference type="Proteomes" id="UP001180536">
    <property type="component" value="Unassembled WGS sequence"/>
</dbReference>
<name>A0ABU1Z295_9BURK</name>
<organism evidence="2 3">
    <name type="scientific">Pelomonas aquatica</name>
    <dbReference type="NCBI Taxonomy" id="431058"/>
    <lineage>
        <taxon>Bacteria</taxon>
        <taxon>Pseudomonadati</taxon>
        <taxon>Pseudomonadota</taxon>
        <taxon>Betaproteobacteria</taxon>
        <taxon>Burkholderiales</taxon>
        <taxon>Sphaerotilaceae</taxon>
        <taxon>Roseateles</taxon>
    </lineage>
</organism>
<gene>
    <name evidence="2" type="ORF">J2X16_000052</name>
</gene>
<evidence type="ECO:0000313" key="2">
    <source>
        <dbReference type="EMBL" id="MDR7294731.1"/>
    </source>
</evidence>
<evidence type="ECO:0000313" key="3">
    <source>
        <dbReference type="Proteomes" id="UP001180536"/>
    </source>
</evidence>
<accession>A0ABU1Z295</accession>
<sequence>MTVLFGAHAPFVWAALAAVAAGIALELWSLRK</sequence>